<proteinExistence type="predicted"/>
<protein>
    <recommendedName>
        <fullName evidence="4">HIT domain-containing protein</fullName>
    </recommendedName>
</protein>
<evidence type="ECO:0000256" key="1">
    <source>
        <dbReference type="PIRSR" id="PIRSR601310-1"/>
    </source>
</evidence>
<feature type="active site" description="Tele-AMP-histidine intermediate" evidence="1">
    <location>
        <position position="124"/>
    </location>
</feature>
<evidence type="ECO:0000259" key="4">
    <source>
        <dbReference type="PROSITE" id="PS51084"/>
    </source>
</evidence>
<dbReference type="GO" id="GO:0009117">
    <property type="term" value="P:nucleotide metabolic process"/>
    <property type="evidence" value="ECO:0007669"/>
    <property type="project" value="TreeGrafter"/>
</dbReference>
<dbReference type="InterPro" id="IPR036265">
    <property type="entry name" value="HIT-like_sf"/>
</dbReference>
<accession>A0A168QT12</accession>
<dbReference type="Proteomes" id="UP000078561">
    <property type="component" value="Unassembled WGS sequence"/>
</dbReference>
<gene>
    <name evidence="5" type="primary">ABSGL_11373.1 scaffold 12295</name>
</gene>
<dbReference type="PROSITE" id="PS00892">
    <property type="entry name" value="HIT_1"/>
    <property type="match status" value="1"/>
</dbReference>
<reference evidence="5" key="1">
    <citation type="submission" date="2016-04" db="EMBL/GenBank/DDBJ databases">
        <authorList>
            <person name="Evans L.H."/>
            <person name="Alamgir A."/>
            <person name="Owens N."/>
            <person name="Weber N.D."/>
            <person name="Virtaneva K."/>
            <person name="Barbian K."/>
            <person name="Babar A."/>
            <person name="Rosenke K."/>
        </authorList>
    </citation>
    <scope>NUCLEOTIDE SEQUENCE [LARGE SCALE GENOMIC DNA]</scope>
    <source>
        <strain evidence="5">CBS 101.48</strain>
    </source>
</reference>
<dbReference type="Pfam" id="PF01230">
    <property type="entry name" value="HIT"/>
    <property type="match status" value="1"/>
</dbReference>
<dbReference type="OrthoDB" id="672793at2759"/>
<dbReference type="InterPro" id="IPR011146">
    <property type="entry name" value="HIT-like"/>
</dbReference>
<dbReference type="EMBL" id="LT554468">
    <property type="protein sequence ID" value="SAM05498.1"/>
    <property type="molecule type" value="Genomic_DNA"/>
</dbReference>
<dbReference type="InParanoid" id="A0A168QT12"/>
<dbReference type="OMA" id="HFIPKRD"/>
<dbReference type="PROSITE" id="PS51084">
    <property type="entry name" value="HIT_2"/>
    <property type="match status" value="1"/>
</dbReference>
<dbReference type="AlphaFoldDB" id="A0A168QT12"/>
<dbReference type="GO" id="GO:0003824">
    <property type="term" value="F:catalytic activity"/>
    <property type="evidence" value="ECO:0007669"/>
    <property type="project" value="InterPro"/>
</dbReference>
<dbReference type="PANTHER" id="PTHR46648">
    <property type="entry name" value="HIT FAMILY PROTEIN 1"/>
    <property type="match status" value="1"/>
</dbReference>
<dbReference type="STRING" id="4829.A0A168QT12"/>
<keyword evidence="6" id="KW-1185">Reference proteome</keyword>
<dbReference type="Gene3D" id="3.30.428.10">
    <property type="entry name" value="HIT-like"/>
    <property type="match status" value="1"/>
</dbReference>
<feature type="domain" description="HIT" evidence="4">
    <location>
        <begin position="59"/>
        <end position="137"/>
    </location>
</feature>
<dbReference type="SUPFAM" id="SSF54197">
    <property type="entry name" value="HIT-like"/>
    <property type="match status" value="1"/>
</dbReference>
<dbReference type="InterPro" id="IPR019808">
    <property type="entry name" value="Histidine_triad_CS"/>
</dbReference>
<feature type="short sequence motif" description="Histidine triad motif" evidence="2 3">
    <location>
        <begin position="122"/>
        <end position="126"/>
    </location>
</feature>
<name>A0A168QT12_ABSGL</name>
<evidence type="ECO:0000256" key="2">
    <source>
        <dbReference type="PIRSR" id="PIRSR601310-3"/>
    </source>
</evidence>
<evidence type="ECO:0000313" key="5">
    <source>
        <dbReference type="EMBL" id="SAM05498.1"/>
    </source>
</evidence>
<sequence length="162" mass="18266">MAHEHLTDSCLFCKIIRQVHNKVKGIICKGGTNAPMDFLLCRGEIPSNKIAETDKRGTNVYPLLPVGQLVIPKYHAEFFHQVPEDYLADLLPLAKKVAVAQGFEQYNLLQNNGPMAHQVVKHVHFHIINKPNKDEGLGIVWPQQQVTQDQLKGTLSKIKEKL</sequence>
<organism evidence="5">
    <name type="scientific">Absidia glauca</name>
    <name type="common">Pin mould</name>
    <dbReference type="NCBI Taxonomy" id="4829"/>
    <lineage>
        <taxon>Eukaryota</taxon>
        <taxon>Fungi</taxon>
        <taxon>Fungi incertae sedis</taxon>
        <taxon>Mucoromycota</taxon>
        <taxon>Mucoromycotina</taxon>
        <taxon>Mucoromycetes</taxon>
        <taxon>Mucorales</taxon>
        <taxon>Cunninghamellaceae</taxon>
        <taxon>Absidia</taxon>
    </lineage>
</organism>
<dbReference type="InterPro" id="IPR001310">
    <property type="entry name" value="Histidine_triad_HIT"/>
</dbReference>
<evidence type="ECO:0000313" key="6">
    <source>
        <dbReference type="Proteomes" id="UP000078561"/>
    </source>
</evidence>
<evidence type="ECO:0000256" key="3">
    <source>
        <dbReference type="PROSITE-ProRule" id="PRU00464"/>
    </source>
</evidence>
<dbReference type="PANTHER" id="PTHR46648:SF1">
    <property type="entry name" value="ADENOSINE 5'-MONOPHOSPHORAMIDASE HNT1"/>
    <property type="match status" value="1"/>
</dbReference>